<evidence type="ECO:0000313" key="2">
    <source>
        <dbReference type="EMBL" id="KAF2875442.1"/>
    </source>
</evidence>
<dbReference type="Proteomes" id="UP000481861">
    <property type="component" value="Unassembled WGS sequence"/>
</dbReference>
<gene>
    <name evidence="2" type="ORF">BDV95DRAFT_664962</name>
</gene>
<feature type="compositionally biased region" description="Acidic residues" evidence="1">
    <location>
        <begin position="160"/>
        <end position="169"/>
    </location>
</feature>
<comment type="caution">
    <text evidence="2">The sequence shown here is derived from an EMBL/GenBank/DDBJ whole genome shotgun (WGS) entry which is preliminary data.</text>
</comment>
<organism evidence="2 3">
    <name type="scientific">Massariosphaeria phaeospora</name>
    <dbReference type="NCBI Taxonomy" id="100035"/>
    <lineage>
        <taxon>Eukaryota</taxon>
        <taxon>Fungi</taxon>
        <taxon>Dikarya</taxon>
        <taxon>Ascomycota</taxon>
        <taxon>Pezizomycotina</taxon>
        <taxon>Dothideomycetes</taxon>
        <taxon>Pleosporomycetidae</taxon>
        <taxon>Pleosporales</taxon>
        <taxon>Pleosporales incertae sedis</taxon>
        <taxon>Massariosphaeria</taxon>
    </lineage>
</organism>
<feature type="compositionally biased region" description="Polar residues" evidence="1">
    <location>
        <begin position="141"/>
        <end position="154"/>
    </location>
</feature>
<evidence type="ECO:0000256" key="1">
    <source>
        <dbReference type="SAM" id="MobiDB-lite"/>
    </source>
</evidence>
<sequence>MSHTAIESTPPAPPPLSFLHHVSADFRVRTYIRTHQANTKYKSTSYPKPLPDSLHQTLRHTYHSLNEDMAGESSKIKLSTRNTAKGKQRSDSTEARAGQDPGDEPTASSSKTQKISATPSTPRSRKQHDPGCTNNKKKGTQNRIASDQATTGSSGHDFPSDEGDIDDQTEASAQSQVADAGSVTEERGDSKRNCSFCGYGCVVS</sequence>
<accession>A0A7C8MK94</accession>
<proteinExistence type="predicted"/>
<evidence type="ECO:0000313" key="3">
    <source>
        <dbReference type="Proteomes" id="UP000481861"/>
    </source>
</evidence>
<reference evidence="2 3" key="1">
    <citation type="submission" date="2020-01" db="EMBL/GenBank/DDBJ databases">
        <authorList>
            <consortium name="DOE Joint Genome Institute"/>
            <person name="Haridas S."/>
            <person name="Albert R."/>
            <person name="Binder M."/>
            <person name="Bloem J."/>
            <person name="Labutti K."/>
            <person name="Salamov A."/>
            <person name="Andreopoulos B."/>
            <person name="Baker S.E."/>
            <person name="Barry K."/>
            <person name="Bills G."/>
            <person name="Bluhm B.H."/>
            <person name="Cannon C."/>
            <person name="Castanera R."/>
            <person name="Culley D.E."/>
            <person name="Daum C."/>
            <person name="Ezra D."/>
            <person name="Gonzalez J.B."/>
            <person name="Henrissat B."/>
            <person name="Kuo A."/>
            <person name="Liang C."/>
            <person name="Lipzen A."/>
            <person name="Lutzoni F."/>
            <person name="Magnuson J."/>
            <person name="Mondo S."/>
            <person name="Nolan M."/>
            <person name="Ohm R."/>
            <person name="Pangilinan J."/>
            <person name="Park H.-J.H."/>
            <person name="Ramirez L."/>
            <person name="Alfaro M."/>
            <person name="Sun H."/>
            <person name="Tritt A."/>
            <person name="Yoshinaga Y."/>
            <person name="Zwiers L.-H.L."/>
            <person name="Turgeon B.G."/>
            <person name="Goodwin S.B."/>
            <person name="Spatafora J.W."/>
            <person name="Crous P.W."/>
            <person name="Grigoriev I.V."/>
        </authorList>
    </citation>
    <scope>NUCLEOTIDE SEQUENCE [LARGE SCALE GENOMIC DNA]</scope>
    <source>
        <strain evidence="2 3">CBS 611.86</strain>
    </source>
</reference>
<feature type="compositionally biased region" description="Polar residues" evidence="1">
    <location>
        <begin position="106"/>
        <end position="122"/>
    </location>
</feature>
<dbReference type="AlphaFoldDB" id="A0A7C8MK94"/>
<dbReference type="EMBL" id="JAADJZ010000004">
    <property type="protein sequence ID" value="KAF2875442.1"/>
    <property type="molecule type" value="Genomic_DNA"/>
</dbReference>
<keyword evidence="3" id="KW-1185">Reference proteome</keyword>
<feature type="region of interest" description="Disordered" evidence="1">
    <location>
        <begin position="67"/>
        <end position="192"/>
    </location>
</feature>
<protein>
    <submittedName>
        <fullName evidence="2">Uncharacterized protein</fullName>
    </submittedName>
</protein>
<feature type="compositionally biased region" description="Polar residues" evidence="1">
    <location>
        <begin position="76"/>
        <end position="85"/>
    </location>
</feature>
<name>A0A7C8MK94_9PLEO</name>